<evidence type="ECO:0000313" key="2">
    <source>
        <dbReference type="Proteomes" id="UP000695562"/>
    </source>
</evidence>
<organism evidence="1 2">
    <name type="scientific">Polysphondylium violaceum</name>
    <dbReference type="NCBI Taxonomy" id="133409"/>
    <lineage>
        <taxon>Eukaryota</taxon>
        <taxon>Amoebozoa</taxon>
        <taxon>Evosea</taxon>
        <taxon>Eumycetozoa</taxon>
        <taxon>Dictyostelia</taxon>
        <taxon>Dictyosteliales</taxon>
        <taxon>Dictyosteliaceae</taxon>
        <taxon>Polysphondylium</taxon>
    </lineage>
</organism>
<evidence type="ECO:0008006" key="3">
    <source>
        <dbReference type="Google" id="ProtNLM"/>
    </source>
</evidence>
<dbReference type="OrthoDB" id="2861623at2759"/>
<name>A0A8J4PP38_9MYCE</name>
<evidence type="ECO:0000313" key="1">
    <source>
        <dbReference type="EMBL" id="KAF2070567.1"/>
    </source>
</evidence>
<dbReference type="Pfam" id="PF19086">
    <property type="entry name" value="Terpene_syn_C_2"/>
    <property type="match status" value="1"/>
</dbReference>
<comment type="caution">
    <text evidence="1">The sequence shown here is derived from an EMBL/GenBank/DDBJ whole genome shotgun (WGS) entry which is preliminary data.</text>
</comment>
<reference evidence="1" key="1">
    <citation type="submission" date="2020-01" db="EMBL/GenBank/DDBJ databases">
        <title>Development of genomics and gene disruption for Polysphondylium violaceum indicates a role for the polyketide synthase stlB in stalk morphogenesis.</title>
        <authorList>
            <person name="Narita B."/>
            <person name="Kawabe Y."/>
            <person name="Kin K."/>
            <person name="Saito T."/>
            <person name="Gibbs R."/>
            <person name="Kuspa A."/>
            <person name="Muzny D."/>
            <person name="Queller D."/>
            <person name="Richards S."/>
            <person name="Strassman J."/>
            <person name="Sucgang R."/>
            <person name="Worley K."/>
            <person name="Schaap P."/>
        </authorList>
    </citation>
    <scope>NUCLEOTIDE SEQUENCE</scope>
    <source>
        <strain evidence="1">QSvi11</strain>
    </source>
</reference>
<sequence>MSENKWDANKYRDQQFVIPKLKCDYPLVFNGHVESNKTQRRQWLQTLNLFPNQQVLDKYISYEIEYLGSSWCPFFNQQDTLAVLKITDLVVLVDDMFVETGKYSQADIDNLFSGKTADQSIIAREFTALFEYFESRSNARIVELFKRETKEHMSSALKYDNKFHESLTFDEYFDLRINDVAMKFVFLLCLVVGPHDFPLDLYDSPLFTRFHRVACVPFSLVNDLYSFGKEFDEPDYKNYVKVLTHQMGGPQHPTSIQLALTKMQEIFDCSLVAYDAVCAEIMSQYSTHPTICEYIKNNHIIMSTGIHFHQTIARYNNYKKTN</sequence>
<protein>
    <recommendedName>
        <fullName evidence="3">Terpene synthase</fullName>
    </recommendedName>
</protein>
<gene>
    <name evidence="1" type="ORF">CYY_008114</name>
</gene>
<keyword evidence="2" id="KW-1185">Reference proteome</keyword>
<dbReference type="EMBL" id="AJWJ01000474">
    <property type="protein sequence ID" value="KAF2070567.1"/>
    <property type="molecule type" value="Genomic_DNA"/>
</dbReference>
<dbReference type="AlphaFoldDB" id="A0A8J4PP38"/>
<dbReference type="InterPro" id="IPR008949">
    <property type="entry name" value="Isoprenoid_synthase_dom_sf"/>
</dbReference>
<dbReference type="Gene3D" id="1.10.600.10">
    <property type="entry name" value="Farnesyl Diphosphate Synthase"/>
    <property type="match status" value="1"/>
</dbReference>
<dbReference type="SUPFAM" id="SSF48576">
    <property type="entry name" value="Terpenoid synthases"/>
    <property type="match status" value="1"/>
</dbReference>
<accession>A0A8J4PP38</accession>
<dbReference type="Proteomes" id="UP000695562">
    <property type="component" value="Unassembled WGS sequence"/>
</dbReference>
<proteinExistence type="predicted"/>